<dbReference type="AlphaFoldDB" id="A0A1W6Z427"/>
<reference evidence="1 2" key="1">
    <citation type="submission" date="2017-05" db="EMBL/GenBank/DDBJ databases">
        <title>Complete and WGS of Bordetella genogroups.</title>
        <authorList>
            <person name="Spilker T."/>
            <person name="LiPuma J."/>
        </authorList>
    </citation>
    <scope>NUCLEOTIDE SEQUENCE [LARGE SCALE GENOMIC DNA]</scope>
    <source>
        <strain evidence="1 2">AU17164</strain>
    </source>
</reference>
<keyword evidence="2" id="KW-1185">Reference proteome</keyword>
<accession>A0A1W6Z427</accession>
<name>A0A1W6Z427_9BORD</name>
<evidence type="ECO:0000313" key="1">
    <source>
        <dbReference type="EMBL" id="ARP87849.1"/>
    </source>
</evidence>
<dbReference type="RefSeq" id="WP_086073108.1">
    <property type="nucleotide sequence ID" value="NZ_CP021109.1"/>
</dbReference>
<gene>
    <name evidence="1" type="ORF">CAL13_17745</name>
</gene>
<organism evidence="1 2">
    <name type="scientific">Bordetella genomosp. 9</name>
    <dbReference type="NCBI Taxonomy" id="1416803"/>
    <lineage>
        <taxon>Bacteria</taxon>
        <taxon>Pseudomonadati</taxon>
        <taxon>Pseudomonadota</taxon>
        <taxon>Betaproteobacteria</taxon>
        <taxon>Burkholderiales</taxon>
        <taxon>Alcaligenaceae</taxon>
        <taxon>Bordetella</taxon>
    </lineage>
</organism>
<protein>
    <submittedName>
        <fullName evidence="1">Formate dehydrogenase</fullName>
    </submittedName>
</protein>
<dbReference type="Proteomes" id="UP000194139">
    <property type="component" value="Chromosome"/>
</dbReference>
<sequence>MDIGNLIRMANRIGDFFDAMPDREEAIDNVAGHIRKFWEPRMRAELLDFLSRQPDGMLGETRLSPIVLEAVARHREALTPKTAVH</sequence>
<evidence type="ECO:0000313" key="2">
    <source>
        <dbReference type="Proteomes" id="UP000194139"/>
    </source>
</evidence>
<dbReference type="InterPro" id="IPR021074">
    <property type="entry name" value="Formate_DH_dsu"/>
</dbReference>
<dbReference type="EMBL" id="CP021109">
    <property type="protein sequence ID" value="ARP87849.1"/>
    <property type="molecule type" value="Genomic_DNA"/>
</dbReference>
<proteinExistence type="predicted"/>
<dbReference type="Pfam" id="PF11390">
    <property type="entry name" value="FdsD"/>
    <property type="match status" value="1"/>
</dbReference>